<sequence>METLSVLYNFSMAEKGSERFTLSIDAETLELIRPPATPTPEWTRLGFHICPHCPYTEKTMSRCPVALSLAEVTERFGSILSYDTVALEVVTSERVVKQTATAQRCVSSLIGLLMATSGCPHTAFFKPMARFHLPLASEAETLYRSTSMYLLSRYFVGMRDGEARVELDGLTKIYDNLQTLNRHIAKRLRAASKTDSAVNALVILDLYAEAAPYAIEDALDTLEPLFSQYIKADELG</sequence>
<gene>
    <name evidence="1" type="ORF">DSLASN_44650</name>
</gene>
<dbReference type="Proteomes" id="UP001320148">
    <property type="component" value="Chromosome"/>
</dbReference>
<accession>A0ABN6FCQ1</accession>
<dbReference type="RefSeq" id="WP_236890203.1">
    <property type="nucleotide sequence ID" value="NZ_AP024488.1"/>
</dbReference>
<dbReference type="Pfam" id="PF21842">
    <property type="entry name" value="DUF6901"/>
    <property type="match status" value="1"/>
</dbReference>
<evidence type="ECO:0000313" key="1">
    <source>
        <dbReference type="EMBL" id="BCS98833.1"/>
    </source>
</evidence>
<keyword evidence="2" id="KW-1185">Reference proteome</keyword>
<name>A0ABN6FCQ1_9BACT</name>
<evidence type="ECO:0000313" key="2">
    <source>
        <dbReference type="Proteomes" id="UP001320148"/>
    </source>
</evidence>
<protein>
    <submittedName>
        <fullName evidence="1">Uncharacterized protein</fullName>
    </submittedName>
</protein>
<organism evidence="1 2">
    <name type="scientific">Desulfoluna limicola</name>
    <dbReference type="NCBI Taxonomy" id="2810562"/>
    <lineage>
        <taxon>Bacteria</taxon>
        <taxon>Pseudomonadati</taxon>
        <taxon>Thermodesulfobacteriota</taxon>
        <taxon>Desulfobacteria</taxon>
        <taxon>Desulfobacterales</taxon>
        <taxon>Desulfolunaceae</taxon>
        <taxon>Desulfoluna</taxon>
    </lineage>
</organism>
<proteinExistence type="predicted"/>
<dbReference type="InterPro" id="IPR054196">
    <property type="entry name" value="DUF6901"/>
</dbReference>
<reference evidence="1 2" key="1">
    <citation type="submission" date="2021-02" db="EMBL/GenBank/DDBJ databases">
        <title>Complete genome of Desulfoluna sp. strain ASN36.</title>
        <authorList>
            <person name="Takahashi A."/>
            <person name="Kojima H."/>
            <person name="Fukui M."/>
        </authorList>
    </citation>
    <scope>NUCLEOTIDE SEQUENCE [LARGE SCALE GENOMIC DNA]</scope>
    <source>
        <strain evidence="1 2">ASN36</strain>
    </source>
</reference>
<dbReference type="EMBL" id="AP024488">
    <property type="protein sequence ID" value="BCS98833.1"/>
    <property type="molecule type" value="Genomic_DNA"/>
</dbReference>